<evidence type="ECO:0000313" key="3">
    <source>
        <dbReference type="Proteomes" id="UP000077069"/>
    </source>
</evidence>
<feature type="compositionally biased region" description="Low complexity" evidence="1">
    <location>
        <begin position="33"/>
        <end position="47"/>
    </location>
</feature>
<proteinExistence type="predicted"/>
<dbReference type="InParanoid" id="A0A177BY61"/>
<keyword evidence="3" id="KW-1185">Reference proteome</keyword>
<feature type="compositionally biased region" description="Low complexity" evidence="1">
    <location>
        <begin position="105"/>
        <end position="118"/>
    </location>
</feature>
<dbReference type="OrthoDB" id="3792571at2759"/>
<reference evidence="2 3" key="1">
    <citation type="submission" date="2016-05" db="EMBL/GenBank/DDBJ databases">
        <title>Comparative analysis of secretome profiles of manganese(II)-oxidizing ascomycete fungi.</title>
        <authorList>
            <consortium name="DOE Joint Genome Institute"/>
            <person name="Zeiner C.A."/>
            <person name="Purvine S.O."/>
            <person name="Zink E.M."/>
            <person name="Wu S."/>
            <person name="Pasa-Tolic L."/>
            <person name="Chaput D.L."/>
            <person name="Haridas S."/>
            <person name="Grigoriev I.V."/>
            <person name="Santelli C.M."/>
            <person name="Hansel C.M."/>
        </authorList>
    </citation>
    <scope>NUCLEOTIDE SEQUENCE [LARGE SCALE GENOMIC DNA]</scope>
    <source>
        <strain evidence="2 3">AP3s5-JAC2a</strain>
    </source>
</reference>
<dbReference type="EMBL" id="KV441561">
    <property type="protein sequence ID" value="OAF99631.1"/>
    <property type="molecule type" value="Genomic_DNA"/>
</dbReference>
<feature type="compositionally biased region" description="Low complexity" evidence="1">
    <location>
        <begin position="172"/>
        <end position="194"/>
    </location>
</feature>
<feature type="region of interest" description="Disordered" evidence="1">
    <location>
        <begin position="25"/>
        <end position="131"/>
    </location>
</feature>
<feature type="compositionally biased region" description="Pro residues" evidence="1">
    <location>
        <begin position="72"/>
        <end position="82"/>
    </location>
</feature>
<dbReference type="Proteomes" id="UP000077069">
    <property type="component" value="Unassembled WGS sequence"/>
</dbReference>
<feature type="compositionally biased region" description="Polar residues" evidence="1">
    <location>
        <begin position="195"/>
        <end position="204"/>
    </location>
</feature>
<dbReference type="GeneID" id="28766886"/>
<dbReference type="AlphaFoldDB" id="A0A177BY61"/>
<protein>
    <submittedName>
        <fullName evidence="2">Uncharacterized protein</fullName>
    </submittedName>
</protein>
<gene>
    <name evidence="2" type="ORF">CC84DRAFT_1222647</name>
</gene>
<feature type="compositionally biased region" description="Low complexity" evidence="1">
    <location>
        <begin position="83"/>
        <end position="94"/>
    </location>
</feature>
<evidence type="ECO:0000256" key="1">
    <source>
        <dbReference type="SAM" id="MobiDB-lite"/>
    </source>
</evidence>
<feature type="region of interest" description="Disordered" evidence="1">
    <location>
        <begin position="159"/>
        <end position="219"/>
    </location>
</feature>
<organism evidence="2 3">
    <name type="scientific">Paraphaeosphaeria sporulosa</name>
    <dbReference type="NCBI Taxonomy" id="1460663"/>
    <lineage>
        <taxon>Eukaryota</taxon>
        <taxon>Fungi</taxon>
        <taxon>Dikarya</taxon>
        <taxon>Ascomycota</taxon>
        <taxon>Pezizomycotina</taxon>
        <taxon>Dothideomycetes</taxon>
        <taxon>Pleosporomycetidae</taxon>
        <taxon>Pleosporales</taxon>
        <taxon>Massarineae</taxon>
        <taxon>Didymosphaeriaceae</taxon>
        <taxon>Paraphaeosphaeria</taxon>
    </lineage>
</organism>
<feature type="region of interest" description="Disordered" evidence="1">
    <location>
        <begin position="1"/>
        <end position="20"/>
    </location>
</feature>
<accession>A0A177BY61</accession>
<name>A0A177BY61_9PLEO</name>
<sequence length="280" mass="30613">MSQTSTLSPPTGYAADGTGIRKTLRRWKDKWRTSSAASSRTCSPRAPLSRLPSNASSAAPSYHSKLALESLPPIPASPPPAPTALFTPTTETFIHSPADPRNRSRNSSNTSSTTPPSTLKKPRPVSRRNTAPSDFLTSALHEVNRTELPMNVVTTTIVAGNGSDKRKRTSRMRLSISRRGSILSSSPSSPSLNSQFERSSSRATSRMEERSTSRAANRVSVVPESFSPIERVDSDRETLFEETELIKRKPKELNELANERDIGTVELAYQYVGSRDGNKA</sequence>
<dbReference type="RefSeq" id="XP_018029997.1">
    <property type="nucleotide sequence ID" value="XM_018183400.1"/>
</dbReference>
<evidence type="ECO:0000313" key="2">
    <source>
        <dbReference type="EMBL" id="OAF99631.1"/>
    </source>
</evidence>